<dbReference type="AlphaFoldDB" id="A0A4Y2EVT2"/>
<dbReference type="EMBL" id="BGPR01000696">
    <property type="protein sequence ID" value="GBM32015.1"/>
    <property type="molecule type" value="Genomic_DNA"/>
</dbReference>
<protein>
    <submittedName>
        <fullName evidence="1">Uncharacterized protein</fullName>
    </submittedName>
</protein>
<dbReference type="Proteomes" id="UP000499080">
    <property type="component" value="Unassembled WGS sequence"/>
</dbReference>
<evidence type="ECO:0000313" key="2">
    <source>
        <dbReference type="Proteomes" id="UP000499080"/>
    </source>
</evidence>
<evidence type="ECO:0000313" key="1">
    <source>
        <dbReference type="EMBL" id="GBM32015.1"/>
    </source>
</evidence>
<keyword evidence="2" id="KW-1185">Reference proteome</keyword>
<gene>
    <name evidence="1" type="ORF">AVEN_161809_1</name>
</gene>
<proteinExistence type="predicted"/>
<accession>A0A4Y2EVT2</accession>
<sequence length="103" mass="11785">MRGIREDTGDNSSMLNERGKRVCLSVAKITANYQYGEMMFSSYIRMCKETEKYRKRKSTVFDSTASTAGREDIDTFTRELIGMHNLKSNHIASHLTNPEIIAE</sequence>
<comment type="caution">
    <text evidence="1">The sequence shown here is derived from an EMBL/GenBank/DDBJ whole genome shotgun (WGS) entry which is preliminary data.</text>
</comment>
<organism evidence="1 2">
    <name type="scientific">Araneus ventricosus</name>
    <name type="common">Orbweaver spider</name>
    <name type="synonym">Epeira ventricosa</name>
    <dbReference type="NCBI Taxonomy" id="182803"/>
    <lineage>
        <taxon>Eukaryota</taxon>
        <taxon>Metazoa</taxon>
        <taxon>Ecdysozoa</taxon>
        <taxon>Arthropoda</taxon>
        <taxon>Chelicerata</taxon>
        <taxon>Arachnida</taxon>
        <taxon>Araneae</taxon>
        <taxon>Araneomorphae</taxon>
        <taxon>Entelegynae</taxon>
        <taxon>Araneoidea</taxon>
        <taxon>Araneidae</taxon>
        <taxon>Araneus</taxon>
    </lineage>
</organism>
<name>A0A4Y2EVT2_ARAVE</name>
<reference evidence="1 2" key="1">
    <citation type="journal article" date="2019" name="Sci. Rep.">
        <title>Orb-weaving spider Araneus ventricosus genome elucidates the spidroin gene catalogue.</title>
        <authorList>
            <person name="Kono N."/>
            <person name="Nakamura H."/>
            <person name="Ohtoshi R."/>
            <person name="Moran D.A.P."/>
            <person name="Shinohara A."/>
            <person name="Yoshida Y."/>
            <person name="Fujiwara M."/>
            <person name="Mori M."/>
            <person name="Tomita M."/>
            <person name="Arakawa K."/>
        </authorList>
    </citation>
    <scope>NUCLEOTIDE SEQUENCE [LARGE SCALE GENOMIC DNA]</scope>
</reference>